<name>A0ACA9L4M5_9GLOM</name>
<feature type="non-terminal residue" evidence="1">
    <location>
        <position position="66"/>
    </location>
</feature>
<keyword evidence="2" id="KW-1185">Reference proteome</keyword>
<comment type="caution">
    <text evidence="1">The sequence shown here is derived from an EMBL/GenBank/DDBJ whole genome shotgun (WGS) entry which is preliminary data.</text>
</comment>
<reference evidence="1" key="1">
    <citation type="submission" date="2021-06" db="EMBL/GenBank/DDBJ databases">
        <authorList>
            <person name="Kallberg Y."/>
            <person name="Tangrot J."/>
            <person name="Rosling A."/>
        </authorList>
    </citation>
    <scope>NUCLEOTIDE SEQUENCE</scope>
    <source>
        <strain evidence="1">28 12/20/2015</strain>
    </source>
</reference>
<dbReference type="Proteomes" id="UP000789366">
    <property type="component" value="Unassembled WGS sequence"/>
</dbReference>
<gene>
    <name evidence="1" type="ORF">SPELUC_LOCUS3364</name>
</gene>
<protein>
    <submittedName>
        <fullName evidence="1">13646_t:CDS:1</fullName>
    </submittedName>
</protein>
<dbReference type="EMBL" id="CAJVPW010002539">
    <property type="protein sequence ID" value="CAG8508545.1"/>
    <property type="molecule type" value="Genomic_DNA"/>
</dbReference>
<proteinExistence type="predicted"/>
<evidence type="ECO:0000313" key="2">
    <source>
        <dbReference type="Proteomes" id="UP000789366"/>
    </source>
</evidence>
<accession>A0ACA9L4M5</accession>
<organism evidence="1 2">
    <name type="scientific">Cetraspora pellucida</name>
    <dbReference type="NCBI Taxonomy" id="1433469"/>
    <lineage>
        <taxon>Eukaryota</taxon>
        <taxon>Fungi</taxon>
        <taxon>Fungi incertae sedis</taxon>
        <taxon>Mucoromycota</taxon>
        <taxon>Glomeromycotina</taxon>
        <taxon>Glomeromycetes</taxon>
        <taxon>Diversisporales</taxon>
        <taxon>Gigasporaceae</taxon>
        <taxon>Cetraspora</taxon>
    </lineage>
</organism>
<sequence length="66" mass="7634">MKLLILKEENENEIISIKSELLIIGNTMDLNLLNFIVQPLDSNNSKFAENKFKEDYGNMEFNIDAL</sequence>
<evidence type="ECO:0000313" key="1">
    <source>
        <dbReference type="EMBL" id="CAG8508545.1"/>
    </source>
</evidence>